<keyword evidence="2" id="KW-0408">Iron</keyword>
<evidence type="ECO:0000313" key="6">
    <source>
        <dbReference type="Proteomes" id="UP000663499"/>
    </source>
</evidence>
<dbReference type="AlphaFoldDB" id="A0A975AHK8"/>
<evidence type="ECO:0000313" key="5">
    <source>
        <dbReference type="EMBL" id="QSX08557.1"/>
    </source>
</evidence>
<dbReference type="InterPro" id="IPR017896">
    <property type="entry name" value="4Fe4S_Fe-S-bd"/>
</dbReference>
<protein>
    <submittedName>
        <fullName evidence="5">4Fe-4S binding protein</fullName>
    </submittedName>
</protein>
<keyword evidence="6" id="KW-1185">Reference proteome</keyword>
<dbReference type="PROSITE" id="PS00198">
    <property type="entry name" value="4FE4S_FER_1"/>
    <property type="match status" value="1"/>
</dbReference>
<dbReference type="RefSeq" id="WP_207299898.1">
    <property type="nucleotide sequence ID" value="NZ_CP071444.1"/>
</dbReference>
<dbReference type="Pfam" id="PF12838">
    <property type="entry name" value="Fer4_7"/>
    <property type="match status" value="1"/>
</dbReference>
<accession>A0A975AHK8</accession>
<evidence type="ECO:0000256" key="2">
    <source>
        <dbReference type="ARBA" id="ARBA00023004"/>
    </source>
</evidence>
<sequence>MAMKTKVTFRTDRCKGCGLCVSVCPKQILRLSPETLNSKGYHPAEIIDQEKCIACAFCATICPDVCIKVEKEVL</sequence>
<dbReference type="Proteomes" id="UP000663499">
    <property type="component" value="Chromosome"/>
</dbReference>
<gene>
    <name evidence="5" type="ORF">J0B03_00230</name>
</gene>
<evidence type="ECO:0000256" key="1">
    <source>
        <dbReference type="ARBA" id="ARBA00022723"/>
    </source>
</evidence>
<reference evidence="5" key="1">
    <citation type="submission" date="2021-03" db="EMBL/GenBank/DDBJ databases">
        <title>Alkalibacter marinus sp. nov., isolated from tidal flat sediment.</title>
        <authorList>
            <person name="Namirimu T."/>
            <person name="Yang J.-A."/>
            <person name="Yang S.-H."/>
            <person name="Kim Y.-J."/>
            <person name="Kwon K.K."/>
        </authorList>
    </citation>
    <scope>NUCLEOTIDE SEQUENCE</scope>
    <source>
        <strain evidence="5">ES005</strain>
    </source>
</reference>
<dbReference type="GO" id="GO:0046872">
    <property type="term" value="F:metal ion binding"/>
    <property type="evidence" value="ECO:0007669"/>
    <property type="project" value="UniProtKB-KW"/>
</dbReference>
<keyword evidence="3" id="KW-0411">Iron-sulfur</keyword>
<name>A0A975AHK8_9FIRM</name>
<dbReference type="KEGG" id="alka:J0B03_00230"/>
<dbReference type="InterPro" id="IPR017900">
    <property type="entry name" value="4Fe4S_Fe_S_CS"/>
</dbReference>
<proteinExistence type="predicted"/>
<evidence type="ECO:0000259" key="4">
    <source>
        <dbReference type="PROSITE" id="PS51379"/>
    </source>
</evidence>
<dbReference type="PROSITE" id="PS51379">
    <property type="entry name" value="4FE4S_FER_2"/>
    <property type="match status" value="2"/>
</dbReference>
<dbReference type="PANTHER" id="PTHR43122">
    <property type="entry name" value="FERREDOXIN SUBUNIT OF PYRUVATE:FLAVODOXIN OXIDOREDUCTASE-RELATED"/>
    <property type="match status" value="1"/>
</dbReference>
<feature type="domain" description="4Fe-4S ferredoxin-type" evidence="4">
    <location>
        <begin position="5"/>
        <end position="34"/>
    </location>
</feature>
<dbReference type="SUPFAM" id="SSF54862">
    <property type="entry name" value="4Fe-4S ferredoxins"/>
    <property type="match status" value="1"/>
</dbReference>
<dbReference type="PANTHER" id="PTHR43122:SF2">
    <property type="entry name" value="FERREDOXIN SUBUNIT OF PYRUVATE:FLAVODOXIN OXIDOREDUCTASE"/>
    <property type="match status" value="1"/>
</dbReference>
<organism evidence="5 6">
    <name type="scientific">Alkalibacter rhizosphaerae</name>
    <dbReference type="NCBI Taxonomy" id="2815577"/>
    <lineage>
        <taxon>Bacteria</taxon>
        <taxon>Bacillati</taxon>
        <taxon>Bacillota</taxon>
        <taxon>Clostridia</taxon>
        <taxon>Eubacteriales</taxon>
        <taxon>Eubacteriaceae</taxon>
        <taxon>Alkalibacter</taxon>
    </lineage>
</organism>
<feature type="domain" description="4Fe-4S ferredoxin-type" evidence="4">
    <location>
        <begin position="43"/>
        <end position="72"/>
    </location>
</feature>
<keyword evidence="1" id="KW-0479">Metal-binding</keyword>
<dbReference type="EMBL" id="CP071444">
    <property type="protein sequence ID" value="QSX08557.1"/>
    <property type="molecule type" value="Genomic_DNA"/>
</dbReference>
<dbReference type="GO" id="GO:0051536">
    <property type="term" value="F:iron-sulfur cluster binding"/>
    <property type="evidence" value="ECO:0007669"/>
    <property type="project" value="UniProtKB-KW"/>
</dbReference>
<dbReference type="Gene3D" id="3.30.70.20">
    <property type="match status" value="1"/>
</dbReference>
<evidence type="ECO:0000256" key="3">
    <source>
        <dbReference type="ARBA" id="ARBA00023014"/>
    </source>
</evidence>